<gene>
    <name evidence="2" type="ORF">HHO47_07495</name>
</gene>
<keyword evidence="1" id="KW-0472">Membrane</keyword>
<feature type="transmembrane region" description="Helical" evidence="1">
    <location>
        <begin position="345"/>
        <end position="364"/>
    </location>
</feature>
<feature type="transmembrane region" description="Helical" evidence="1">
    <location>
        <begin position="257"/>
        <end position="276"/>
    </location>
</feature>
<dbReference type="Pfam" id="PF05940">
    <property type="entry name" value="NnrS"/>
    <property type="match status" value="1"/>
</dbReference>
<feature type="transmembrane region" description="Helical" evidence="1">
    <location>
        <begin position="159"/>
        <end position="180"/>
    </location>
</feature>
<sequence>MRPINLTEPLPEKVRLYHVKQWPLWMLAFRPYFLAAGLLAVFSVGYWLLILTGHASWSLTMPATLWHAHEMMFGFAGAVAVGFLLTAAQTWTGVASISGNKLLLLTILWLAARGAFFIANTGVAHFNLYAVIFCQLLWWLGAIMALANMLLKANSKNNYQFLPILGALCTLNIIYLWLVIEQNMLLAFAVVDTAVLVMTLLIGVVAGRVLPFFTARGLGLAEQVSTPGLDKGLLYSSLFAIIVYFISQLFMPNVKPGWALAVVAVLHLTRSFLWWNKQVLKVPLLWSLHFSYLALGVGLALVALSFYSSVILFKDALHMITIGAIGMMILAMMTRVSHGHTGRPLTIPSFMAVAFALVLVAAIVRSLLPFVIGPHIAWQLSAVLWLIAFLLFLIHCIPILTRRRVDGRRG</sequence>
<comment type="caution">
    <text evidence="2">The sequence shown here is derived from an EMBL/GenBank/DDBJ whole genome shotgun (WGS) entry which is preliminary data.</text>
</comment>
<name>A0A7Y0DTZ5_9GAMM</name>
<accession>A0A7Y0DTZ5</accession>
<keyword evidence="1" id="KW-0812">Transmembrane</keyword>
<keyword evidence="3" id="KW-1185">Reference proteome</keyword>
<evidence type="ECO:0000313" key="3">
    <source>
        <dbReference type="Proteomes" id="UP000570493"/>
    </source>
</evidence>
<reference evidence="2" key="1">
    <citation type="submission" date="2020-04" db="EMBL/GenBank/DDBJ databases">
        <title>Genome Sequencing for Pseudoaltermonas arctica.</title>
        <authorList>
            <person name="Elkins N.S."/>
        </authorList>
    </citation>
    <scope>NUCLEOTIDE SEQUENCE [LARGE SCALE GENOMIC DNA]</scope>
    <source>
        <strain evidence="2">NEC-BIFX-2020_0012</strain>
    </source>
</reference>
<keyword evidence="1" id="KW-1133">Transmembrane helix</keyword>
<dbReference type="RefSeq" id="WP_169019733.1">
    <property type="nucleotide sequence ID" value="NZ_JABBMT010000008.1"/>
</dbReference>
<dbReference type="EMBL" id="JABBMT010000008">
    <property type="protein sequence ID" value="NMM40681.1"/>
    <property type="molecule type" value="Genomic_DNA"/>
</dbReference>
<feature type="transmembrane region" description="Helical" evidence="1">
    <location>
        <begin position="232"/>
        <end position="251"/>
    </location>
</feature>
<feature type="transmembrane region" description="Helical" evidence="1">
    <location>
        <begin position="288"/>
        <end position="310"/>
    </location>
</feature>
<dbReference type="AlphaFoldDB" id="A0A7Y0DTZ5"/>
<feature type="transmembrane region" description="Helical" evidence="1">
    <location>
        <begin position="71"/>
        <end position="90"/>
    </location>
</feature>
<feature type="transmembrane region" description="Helical" evidence="1">
    <location>
        <begin position="316"/>
        <end position="333"/>
    </location>
</feature>
<proteinExistence type="predicted"/>
<feature type="transmembrane region" description="Helical" evidence="1">
    <location>
        <begin position="186"/>
        <end position="211"/>
    </location>
</feature>
<feature type="transmembrane region" description="Helical" evidence="1">
    <location>
        <begin position="102"/>
        <end position="120"/>
    </location>
</feature>
<evidence type="ECO:0000313" key="2">
    <source>
        <dbReference type="EMBL" id="NMM40681.1"/>
    </source>
</evidence>
<feature type="transmembrane region" description="Helical" evidence="1">
    <location>
        <begin position="126"/>
        <end position="147"/>
    </location>
</feature>
<feature type="transmembrane region" description="Helical" evidence="1">
    <location>
        <begin position="32"/>
        <end position="51"/>
    </location>
</feature>
<dbReference type="Proteomes" id="UP000570493">
    <property type="component" value="Unassembled WGS sequence"/>
</dbReference>
<evidence type="ECO:0000256" key="1">
    <source>
        <dbReference type="SAM" id="Phobius"/>
    </source>
</evidence>
<protein>
    <submittedName>
        <fullName evidence="2">NnrS family protein</fullName>
    </submittedName>
</protein>
<feature type="transmembrane region" description="Helical" evidence="1">
    <location>
        <begin position="376"/>
        <end position="400"/>
    </location>
</feature>
<dbReference type="InterPro" id="IPR010266">
    <property type="entry name" value="NnrS"/>
</dbReference>
<organism evidence="2 3">
    <name type="scientific">Pseudoalteromonas arctica</name>
    <dbReference type="NCBI Taxonomy" id="394751"/>
    <lineage>
        <taxon>Bacteria</taxon>
        <taxon>Pseudomonadati</taxon>
        <taxon>Pseudomonadota</taxon>
        <taxon>Gammaproteobacteria</taxon>
        <taxon>Alteromonadales</taxon>
        <taxon>Pseudoalteromonadaceae</taxon>
        <taxon>Pseudoalteromonas</taxon>
    </lineage>
</organism>